<evidence type="ECO:0000256" key="1">
    <source>
        <dbReference type="SAM" id="MobiDB-lite"/>
    </source>
</evidence>
<accession>A0A0A0L5L7</accession>
<feature type="compositionally biased region" description="Gly residues" evidence="1">
    <location>
        <begin position="113"/>
        <end position="130"/>
    </location>
</feature>
<reference evidence="2 3" key="1">
    <citation type="journal article" date="2009" name="Nat. Genet.">
        <title>The genome of the cucumber, Cucumis sativus L.</title>
        <authorList>
            <person name="Huang S."/>
            <person name="Li R."/>
            <person name="Zhang Z."/>
            <person name="Li L."/>
            <person name="Gu X."/>
            <person name="Fan W."/>
            <person name="Lucas W.J."/>
            <person name="Wang X."/>
            <person name="Xie B."/>
            <person name="Ni P."/>
            <person name="Ren Y."/>
            <person name="Zhu H."/>
            <person name="Li J."/>
            <person name="Lin K."/>
            <person name="Jin W."/>
            <person name="Fei Z."/>
            <person name="Li G."/>
            <person name="Staub J."/>
            <person name="Kilian A."/>
            <person name="van der Vossen E.A."/>
            <person name="Wu Y."/>
            <person name="Guo J."/>
            <person name="He J."/>
            <person name="Jia Z."/>
            <person name="Ren Y."/>
            <person name="Tian G."/>
            <person name="Lu Y."/>
            <person name="Ruan J."/>
            <person name="Qian W."/>
            <person name="Wang M."/>
            <person name="Huang Q."/>
            <person name="Li B."/>
            <person name="Xuan Z."/>
            <person name="Cao J."/>
            <person name="Asan"/>
            <person name="Wu Z."/>
            <person name="Zhang J."/>
            <person name="Cai Q."/>
            <person name="Bai Y."/>
            <person name="Zhao B."/>
            <person name="Han Y."/>
            <person name="Li Y."/>
            <person name="Li X."/>
            <person name="Wang S."/>
            <person name="Shi Q."/>
            <person name="Liu S."/>
            <person name="Cho W.K."/>
            <person name="Kim J.Y."/>
            <person name="Xu Y."/>
            <person name="Heller-Uszynska K."/>
            <person name="Miao H."/>
            <person name="Cheng Z."/>
            <person name="Zhang S."/>
            <person name="Wu J."/>
            <person name="Yang Y."/>
            <person name="Kang H."/>
            <person name="Li M."/>
            <person name="Liang H."/>
            <person name="Ren X."/>
            <person name="Shi Z."/>
            <person name="Wen M."/>
            <person name="Jian M."/>
            <person name="Yang H."/>
            <person name="Zhang G."/>
            <person name="Yang Z."/>
            <person name="Chen R."/>
            <person name="Liu S."/>
            <person name="Li J."/>
            <person name="Ma L."/>
            <person name="Liu H."/>
            <person name="Zhou Y."/>
            <person name="Zhao J."/>
            <person name="Fang X."/>
            <person name="Li G."/>
            <person name="Fang L."/>
            <person name="Li Y."/>
            <person name="Liu D."/>
            <person name="Zheng H."/>
            <person name="Zhang Y."/>
            <person name="Qin N."/>
            <person name="Li Z."/>
            <person name="Yang G."/>
            <person name="Yang S."/>
            <person name="Bolund L."/>
            <person name="Kristiansen K."/>
            <person name="Zheng H."/>
            <person name="Li S."/>
            <person name="Zhang X."/>
            <person name="Yang H."/>
            <person name="Wang J."/>
            <person name="Sun R."/>
            <person name="Zhang B."/>
            <person name="Jiang S."/>
            <person name="Wang J."/>
            <person name="Du Y."/>
            <person name="Li S."/>
        </authorList>
    </citation>
    <scope>NUCLEOTIDE SEQUENCE [LARGE SCALE GENOMIC DNA]</scope>
    <source>
        <strain evidence="3">cv. 9930</strain>
    </source>
</reference>
<feature type="region of interest" description="Disordered" evidence="1">
    <location>
        <begin position="113"/>
        <end position="141"/>
    </location>
</feature>
<dbReference type="Gramene" id="KGN57275">
    <property type="protein sequence ID" value="KGN57275"/>
    <property type="gene ID" value="Csa_3G175990"/>
</dbReference>
<dbReference type="EMBL" id="CM002924">
    <property type="protein sequence ID" value="KGN57275.1"/>
    <property type="molecule type" value="Genomic_DNA"/>
</dbReference>
<sequence>MQITNSINQRQSVTSQLRNVDNLSPNRTLNASVHRLPLKPFATCGFIRQSGANPCLNITHCEVEIGATELRHLGNGSSEGVDRVTQFFQAVVKSRDISGGEAMGVRKLEDLSGGGLDGGEGNGEGGGGQKAGTCLDGIGMD</sequence>
<organism evidence="2 3">
    <name type="scientific">Cucumis sativus</name>
    <name type="common">Cucumber</name>
    <dbReference type="NCBI Taxonomy" id="3659"/>
    <lineage>
        <taxon>Eukaryota</taxon>
        <taxon>Viridiplantae</taxon>
        <taxon>Streptophyta</taxon>
        <taxon>Embryophyta</taxon>
        <taxon>Tracheophyta</taxon>
        <taxon>Spermatophyta</taxon>
        <taxon>Magnoliopsida</taxon>
        <taxon>eudicotyledons</taxon>
        <taxon>Gunneridae</taxon>
        <taxon>Pentapetalae</taxon>
        <taxon>rosids</taxon>
        <taxon>fabids</taxon>
        <taxon>Cucurbitales</taxon>
        <taxon>Cucurbitaceae</taxon>
        <taxon>Benincaseae</taxon>
        <taxon>Cucumis</taxon>
    </lineage>
</organism>
<reference evidence="2 3" key="2">
    <citation type="journal article" date="2009" name="PLoS ONE">
        <title>An integrated genetic and cytogenetic map of the cucumber genome.</title>
        <authorList>
            <person name="Ren Y."/>
            <person name="Zhang Z."/>
            <person name="Liu J."/>
            <person name="Staub J.E."/>
            <person name="Han Y."/>
            <person name="Cheng Z."/>
            <person name="Li X."/>
            <person name="Lu J."/>
            <person name="Miao H."/>
            <person name="Kang H."/>
            <person name="Xie B."/>
            <person name="Gu X."/>
            <person name="Wang X."/>
            <person name="Du Y."/>
            <person name="Jin W."/>
            <person name="Huang S."/>
        </authorList>
    </citation>
    <scope>NUCLEOTIDE SEQUENCE [LARGE SCALE GENOMIC DNA]</scope>
    <source>
        <strain evidence="3">cv. 9930</strain>
    </source>
</reference>
<evidence type="ECO:0000313" key="2">
    <source>
        <dbReference type="EMBL" id="KGN57275.1"/>
    </source>
</evidence>
<gene>
    <name evidence="2" type="ORF">Csa_3G175990</name>
</gene>
<protein>
    <submittedName>
        <fullName evidence="2">Uncharacterized protein</fullName>
    </submittedName>
</protein>
<evidence type="ECO:0000313" key="3">
    <source>
        <dbReference type="Proteomes" id="UP000029981"/>
    </source>
</evidence>
<proteinExistence type="predicted"/>
<keyword evidence="3" id="KW-1185">Reference proteome</keyword>
<reference evidence="2 3" key="4">
    <citation type="journal article" date="2011" name="BMC Genomics">
        <title>RNA-Seq improves annotation of protein-coding genes in the cucumber genome.</title>
        <authorList>
            <person name="Li Z."/>
            <person name="Zhang Z."/>
            <person name="Yan P."/>
            <person name="Huang S."/>
            <person name="Fei Z."/>
            <person name="Lin K."/>
        </authorList>
    </citation>
    <scope>NUCLEOTIDE SEQUENCE [LARGE SCALE GENOMIC DNA]</scope>
    <source>
        <strain evidence="3">cv. 9930</strain>
    </source>
</reference>
<dbReference type="AlphaFoldDB" id="A0A0A0L5L7"/>
<reference evidence="2 3" key="3">
    <citation type="journal article" date="2010" name="BMC Genomics">
        <title>Transcriptome sequencing and comparative analysis of cucumber flowers with different sex types.</title>
        <authorList>
            <person name="Guo S."/>
            <person name="Zheng Y."/>
            <person name="Joung J.G."/>
            <person name="Liu S."/>
            <person name="Zhang Z."/>
            <person name="Crasta O.R."/>
            <person name="Sobral B.W."/>
            <person name="Xu Y."/>
            <person name="Huang S."/>
            <person name="Fei Z."/>
        </authorList>
    </citation>
    <scope>NUCLEOTIDE SEQUENCE [LARGE SCALE GENOMIC DNA]</scope>
    <source>
        <strain evidence="3">cv. 9930</strain>
    </source>
</reference>
<name>A0A0A0L5L7_CUCSA</name>
<dbReference type="Proteomes" id="UP000029981">
    <property type="component" value="Chromosome 3"/>
</dbReference>